<dbReference type="InterPro" id="IPR002298">
    <property type="entry name" value="DNA_polymerase_A"/>
</dbReference>
<dbReference type="GO" id="GO:0003887">
    <property type="term" value="F:DNA-directed DNA polymerase activity"/>
    <property type="evidence" value="ECO:0007669"/>
    <property type="project" value="UniProtKB-UniRule"/>
</dbReference>
<dbReference type="GO" id="GO:0008408">
    <property type="term" value="F:3'-5' exonuclease activity"/>
    <property type="evidence" value="ECO:0007669"/>
    <property type="project" value="InterPro"/>
</dbReference>
<dbReference type="Pfam" id="PF22619">
    <property type="entry name" value="DNA_polI_exo1"/>
    <property type="match status" value="1"/>
</dbReference>
<keyword evidence="13 17" id="KW-0234">DNA repair</keyword>
<dbReference type="InterPro" id="IPR054690">
    <property type="entry name" value="DNA_polI_exonuclease"/>
</dbReference>
<evidence type="ECO:0000256" key="16">
    <source>
        <dbReference type="NCBIfam" id="TIGR00593"/>
    </source>
</evidence>
<keyword evidence="11 17" id="KW-0239">DNA-directed DNA polymerase</keyword>
<evidence type="ECO:0000256" key="14">
    <source>
        <dbReference type="ARBA" id="ARBA00049244"/>
    </source>
</evidence>
<evidence type="ECO:0000256" key="6">
    <source>
        <dbReference type="ARBA" id="ARBA00022705"/>
    </source>
</evidence>
<dbReference type="PANTHER" id="PTHR10133">
    <property type="entry name" value="DNA POLYMERASE I"/>
    <property type="match status" value="1"/>
</dbReference>
<evidence type="ECO:0000256" key="11">
    <source>
        <dbReference type="ARBA" id="ARBA00022932"/>
    </source>
</evidence>
<dbReference type="FunFam" id="1.10.150.20:FF:000002">
    <property type="entry name" value="DNA polymerase I"/>
    <property type="match status" value="1"/>
</dbReference>
<dbReference type="InterPro" id="IPR001098">
    <property type="entry name" value="DNA-dir_DNA_pol_A_palm_dom"/>
</dbReference>
<dbReference type="CDD" id="cd08637">
    <property type="entry name" value="DNA_pol_A_pol_I_C"/>
    <property type="match status" value="1"/>
</dbReference>
<name>A0AB39YVV8_9MICC</name>
<evidence type="ECO:0000259" key="20">
    <source>
        <dbReference type="SMART" id="SM00482"/>
    </source>
</evidence>
<accession>A0AB39YVV8</accession>
<evidence type="ECO:0000256" key="9">
    <source>
        <dbReference type="ARBA" id="ARBA00022801"/>
    </source>
</evidence>
<dbReference type="NCBIfam" id="TIGR00593">
    <property type="entry name" value="pola"/>
    <property type="match status" value="1"/>
</dbReference>
<dbReference type="Gene3D" id="3.30.70.370">
    <property type="match status" value="1"/>
</dbReference>
<proteinExistence type="inferred from homology"/>
<dbReference type="Pfam" id="PF02739">
    <property type="entry name" value="5_3_exonuc_N"/>
    <property type="match status" value="1"/>
</dbReference>
<feature type="domain" description="DNA-directed DNA polymerase family A palm" evidence="20">
    <location>
        <begin position="636"/>
        <end position="843"/>
    </location>
</feature>
<dbReference type="SMART" id="SM00279">
    <property type="entry name" value="HhH2"/>
    <property type="match status" value="1"/>
</dbReference>
<dbReference type="EMBL" id="CP165735">
    <property type="protein sequence ID" value="XDV73722.1"/>
    <property type="molecule type" value="Genomic_DNA"/>
</dbReference>
<dbReference type="GO" id="GO:0008409">
    <property type="term" value="F:5'-3' exonuclease activity"/>
    <property type="evidence" value="ECO:0007669"/>
    <property type="project" value="InterPro"/>
</dbReference>
<evidence type="ECO:0000256" key="10">
    <source>
        <dbReference type="ARBA" id="ARBA00022839"/>
    </source>
</evidence>
<dbReference type="SUPFAM" id="SSF47807">
    <property type="entry name" value="5' to 3' exonuclease, C-terminal subdomain"/>
    <property type="match status" value="1"/>
</dbReference>
<dbReference type="Gene3D" id="1.10.150.20">
    <property type="entry name" value="5' to 3' exonuclease, C-terminal subdomain"/>
    <property type="match status" value="2"/>
</dbReference>
<dbReference type="SUPFAM" id="SSF56672">
    <property type="entry name" value="DNA/RNA polymerases"/>
    <property type="match status" value="1"/>
</dbReference>
<dbReference type="PANTHER" id="PTHR10133:SF27">
    <property type="entry name" value="DNA POLYMERASE NU"/>
    <property type="match status" value="1"/>
</dbReference>
<keyword evidence="6 17" id="KW-0235">DNA replication</keyword>
<keyword evidence="7" id="KW-0540">Nuclease</keyword>
<evidence type="ECO:0000256" key="13">
    <source>
        <dbReference type="ARBA" id="ARBA00023204"/>
    </source>
</evidence>
<feature type="domain" description="3'-5' exonuclease" evidence="18">
    <location>
        <begin position="296"/>
        <end position="469"/>
    </location>
</feature>
<keyword evidence="10" id="KW-0269">Exonuclease</keyword>
<keyword evidence="5 17" id="KW-0548">Nucleotidyltransferase</keyword>
<dbReference type="SUPFAM" id="SSF53098">
    <property type="entry name" value="Ribonuclease H-like"/>
    <property type="match status" value="1"/>
</dbReference>
<dbReference type="InterPro" id="IPR029060">
    <property type="entry name" value="PIN-like_dom_sf"/>
</dbReference>
<dbReference type="Gene3D" id="3.40.50.1010">
    <property type="entry name" value="5'-nuclease"/>
    <property type="match status" value="1"/>
</dbReference>
<evidence type="ECO:0000256" key="2">
    <source>
        <dbReference type="ARBA" id="ARBA00012417"/>
    </source>
</evidence>
<evidence type="ECO:0000256" key="8">
    <source>
        <dbReference type="ARBA" id="ARBA00022763"/>
    </source>
</evidence>
<dbReference type="Pfam" id="PF01367">
    <property type="entry name" value="5_3_exonuc"/>
    <property type="match status" value="1"/>
</dbReference>
<reference evidence="21" key="1">
    <citation type="submission" date="2024-07" db="EMBL/GenBank/DDBJ databases">
        <authorList>
            <person name="Li J."/>
            <person name="Wei H."/>
            <person name="Ma J."/>
        </authorList>
    </citation>
    <scope>NUCLEOTIDE SEQUENCE</scope>
    <source>
        <strain evidence="21">AMU7</strain>
    </source>
</reference>
<evidence type="ECO:0000256" key="7">
    <source>
        <dbReference type="ARBA" id="ARBA00022722"/>
    </source>
</evidence>
<dbReference type="SMART" id="SM00482">
    <property type="entry name" value="POLAc"/>
    <property type="match status" value="1"/>
</dbReference>
<dbReference type="GO" id="GO:0006261">
    <property type="term" value="P:DNA-templated DNA replication"/>
    <property type="evidence" value="ECO:0007669"/>
    <property type="project" value="UniProtKB-UniRule"/>
</dbReference>
<keyword evidence="9" id="KW-0378">Hydrolase</keyword>
<dbReference type="CDD" id="cd09859">
    <property type="entry name" value="PIN_53EXO"/>
    <property type="match status" value="1"/>
</dbReference>
<evidence type="ECO:0000256" key="4">
    <source>
        <dbReference type="ARBA" id="ARBA00022679"/>
    </source>
</evidence>
<dbReference type="GO" id="GO:0006302">
    <property type="term" value="P:double-strand break repair"/>
    <property type="evidence" value="ECO:0007669"/>
    <property type="project" value="TreeGrafter"/>
</dbReference>
<dbReference type="InterPro" id="IPR020046">
    <property type="entry name" value="5-3_exonucl_a-hlix_arch_N"/>
</dbReference>
<dbReference type="InterPro" id="IPR036397">
    <property type="entry name" value="RNaseH_sf"/>
</dbReference>
<evidence type="ECO:0000256" key="1">
    <source>
        <dbReference type="ARBA" id="ARBA00007705"/>
    </source>
</evidence>
<dbReference type="InterPro" id="IPR020045">
    <property type="entry name" value="DNA_polI_H3TH"/>
</dbReference>
<dbReference type="SMART" id="SM00475">
    <property type="entry name" value="53EXOc"/>
    <property type="match status" value="1"/>
</dbReference>
<dbReference type="InterPro" id="IPR002562">
    <property type="entry name" value="3'-5'_exonuclease_dom"/>
</dbReference>
<dbReference type="InterPro" id="IPR002421">
    <property type="entry name" value="5-3_exonuclease"/>
</dbReference>
<evidence type="ECO:0000256" key="17">
    <source>
        <dbReference type="RuleBase" id="RU004460"/>
    </source>
</evidence>
<dbReference type="CDD" id="cd09898">
    <property type="entry name" value="H3TH_53EXO"/>
    <property type="match status" value="1"/>
</dbReference>
<keyword evidence="8 17" id="KW-0227">DNA damage</keyword>
<dbReference type="NCBIfam" id="NF004397">
    <property type="entry name" value="PRK05755.1"/>
    <property type="match status" value="1"/>
</dbReference>
<dbReference type="InterPro" id="IPR018320">
    <property type="entry name" value="DNA_polymerase_1"/>
</dbReference>
<comment type="catalytic activity">
    <reaction evidence="14 17">
        <text>DNA(n) + a 2'-deoxyribonucleoside 5'-triphosphate = DNA(n+1) + diphosphate</text>
        <dbReference type="Rhea" id="RHEA:22508"/>
        <dbReference type="Rhea" id="RHEA-COMP:17339"/>
        <dbReference type="Rhea" id="RHEA-COMP:17340"/>
        <dbReference type="ChEBI" id="CHEBI:33019"/>
        <dbReference type="ChEBI" id="CHEBI:61560"/>
        <dbReference type="ChEBI" id="CHEBI:173112"/>
        <dbReference type="EC" id="2.7.7.7"/>
    </reaction>
</comment>
<dbReference type="EC" id="2.7.7.7" evidence="2 16"/>
<dbReference type="Pfam" id="PF00476">
    <property type="entry name" value="DNA_pol_A"/>
    <property type="match status" value="1"/>
</dbReference>
<dbReference type="AlphaFoldDB" id="A0AB39YVV8"/>
<dbReference type="Gene3D" id="3.30.420.10">
    <property type="entry name" value="Ribonuclease H-like superfamily/Ribonuclease H"/>
    <property type="match status" value="1"/>
</dbReference>
<evidence type="ECO:0000256" key="12">
    <source>
        <dbReference type="ARBA" id="ARBA00023125"/>
    </source>
</evidence>
<keyword evidence="12 17" id="KW-0238">DNA-binding</keyword>
<feature type="domain" description="5'-3' exonuclease" evidence="19">
    <location>
        <begin position="1"/>
        <end position="252"/>
    </location>
</feature>
<dbReference type="InterPro" id="IPR012337">
    <property type="entry name" value="RNaseH-like_sf"/>
</dbReference>
<dbReference type="InterPro" id="IPR043502">
    <property type="entry name" value="DNA/RNA_pol_sf"/>
</dbReference>
<evidence type="ECO:0000259" key="18">
    <source>
        <dbReference type="SMART" id="SM00474"/>
    </source>
</evidence>
<comment type="similarity">
    <text evidence="1 17">Belongs to the DNA polymerase type-A family.</text>
</comment>
<dbReference type="InterPro" id="IPR008918">
    <property type="entry name" value="HhH2"/>
</dbReference>
<dbReference type="GO" id="GO:0003677">
    <property type="term" value="F:DNA binding"/>
    <property type="evidence" value="ECO:0007669"/>
    <property type="project" value="UniProtKB-UniRule"/>
</dbReference>
<evidence type="ECO:0000256" key="5">
    <source>
        <dbReference type="ARBA" id="ARBA00022695"/>
    </source>
</evidence>
<dbReference type="PRINTS" id="PR00868">
    <property type="entry name" value="DNAPOLI"/>
</dbReference>
<dbReference type="CDD" id="cd06140">
    <property type="entry name" value="DNA_polA_I_Bacillus_like_exo"/>
    <property type="match status" value="1"/>
</dbReference>
<sequence>MAFRAFYALPAENFSTARGQYTNAVHGFTSMLINLIKDQKPTHVAVAFDVSDDTTFRKAEYSEYKGGRNATPAEFAGQIGLIAKVMEAWGIKTIAMPGYEADDVLATLAAQGDAAGFEVLLVSGDRDAFQLINDNVFVLYPKQGVSNIPRMDAAAIEEKYFVKPGLYSDLAALVGETADNLPGVPGVGPKTAAKWINLYGGLEGILENLDSIGGKVGGALKENLENVKRNRRLNQLLTDLDLPLTLADLHEPRPDRQAIEELFEELEFRTLRTRLFDLYGDDTAGEAPDTIEAPDYSVLTDAAGLESFFAAGSGVRSALAVQLVPGRIGDDAGALAVVRNNGAAYIELTGLDAAAESVLARWLKDPEEAKVLHEFKSALKALHNRGLGLEGVVDDTSISGYLIQPDRRSYDLAELAQVHLKISLTAAAAQSGQLELDLSGETDQAAAAALVQHAAVVHALSKHFETELSDIKADALLTTLELPVARVLAQMELTGIFVSTDRMDEQLADLTKVIENAQEQAFAAIGHEVNLGSPKQLQTVLFEELGLPKTKKIKSGYTTDAASLKGLLEKTGHEFLVQLMAHRESSKLAQMVETLKKSVAEDGRIHTTYAQNIAATGRISSNNPNLQNIPVRSEEGRRVRGIFVVSEGYECLLSADYSQIEMRIMAHLSGDEALIQAYRDGEDLHRFVGSRIFNVDPSEVTSAMRSKVKAMSYGLAYGLTSFGLSKQLEISVDEARTLMKDYFDRFGGVRDYLRGVVDQARTDGYTATIEGRRRYLPDLTSTNRQAREAAERIALNSPIQGSAADLIKRAMLGVSAELASQGLKSRMLLQVHDELVLEVAPGEREVVEKLVIEQMGSAAELSVPLDVQIGVGSSWYEAGH</sequence>
<dbReference type="SMART" id="SM00474">
    <property type="entry name" value="35EXOc"/>
    <property type="match status" value="1"/>
</dbReference>
<dbReference type="RefSeq" id="WP_280627999.1">
    <property type="nucleotide sequence ID" value="NZ_CP165735.1"/>
</dbReference>
<gene>
    <name evidence="17 21" type="primary">polA</name>
    <name evidence="21" type="ORF">ABQM86_10550</name>
</gene>
<protein>
    <recommendedName>
        <fullName evidence="3 16">DNA polymerase I</fullName>
        <ecNumber evidence="2 16">2.7.7.7</ecNumber>
    </recommendedName>
</protein>
<organism evidence="21">
    <name type="scientific">Paenarthrobacter sp. AMU7</name>
    <dbReference type="NCBI Taxonomy" id="3162492"/>
    <lineage>
        <taxon>Bacteria</taxon>
        <taxon>Bacillati</taxon>
        <taxon>Actinomycetota</taxon>
        <taxon>Actinomycetes</taxon>
        <taxon>Micrococcales</taxon>
        <taxon>Micrococcaceae</taxon>
        <taxon>Paenarthrobacter</taxon>
    </lineage>
</organism>
<evidence type="ECO:0000259" key="19">
    <source>
        <dbReference type="SMART" id="SM00475"/>
    </source>
</evidence>
<evidence type="ECO:0000256" key="15">
    <source>
        <dbReference type="ARBA" id="ARBA00053603"/>
    </source>
</evidence>
<dbReference type="Gene3D" id="1.20.1060.10">
    <property type="entry name" value="Taq DNA Polymerase, Chain T, domain 4"/>
    <property type="match status" value="1"/>
</dbReference>
<keyword evidence="4 17" id="KW-0808">Transferase</keyword>
<comment type="function">
    <text evidence="15">In addition to polymerase activity, this DNA polymerase exhibits 3'-5' and 5'-3' exonuclease activity.</text>
</comment>
<dbReference type="SUPFAM" id="SSF88723">
    <property type="entry name" value="PIN domain-like"/>
    <property type="match status" value="1"/>
</dbReference>
<dbReference type="FunFam" id="1.10.150.20:FF:000003">
    <property type="entry name" value="DNA polymerase I"/>
    <property type="match status" value="1"/>
</dbReference>
<evidence type="ECO:0000256" key="3">
    <source>
        <dbReference type="ARBA" id="ARBA00020311"/>
    </source>
</evidence>
<evidence type="ECO:0000313" key="21">
    <source>
        <dbReference type="EMBL" id="XDV73722.1"/>
    </source>
</evidence>
<dbReference type="InterPro" id="IPR036279">
    <property type="entry name" value="5-3_exonuclease_C_sf"/>
</dbReference>